<proteinExistence type="predicted"/>
<name>A0AAD9JUV0_RIDPI</name>
<accession>A0AAD9JUV0</accession>
<gene>
    <name evidence="1" type="ORF">NP493_1733g00061</name>
</gene>
<dbReference type="Proteomes" id="UP001209878">
    <property type="component" value="Unassembled WGS sequence"/>
</dbReference>
<evidence type="ECO:0000313" key="1">
    <source>
        <dbReference type="EMBL" id="KAK2159080.1"/>
    </source>
</evidence>
<dbReference type="AlphaFoldDB" id="A0AAD9JUV0"/>
<dbReference type="EMBL" id="JAODUO010001748">
    <property type="protein sequence ID" value="KAK2159080.1"/>
    <property type="molecule type" value="Genomic_DNA"/>
</dbReference>
<keyword evidence="2" id="KW-1185">Reference proteome</keyword>
<comment type="caution">
    <text evidence="1">The sequence shown here is derived from an EMBL/GenBank/DDBJ whole genome shotgun (WGS) entry which is preliminary data.</text>
</comment>
<dbReference type="Gene3D" id="3.30.70.1820">
    <property type="entry name" value="L1 transposable element, RRM domain"/>
    <property type="match status" value="1"/>
</dbReference>
<sequence length="86" mass="9882">MLSEQYGRRANLRIQGVVESGTGEDVCAKVLEVINSTMLLLPPLNNVDIERCHRLRRQTDLTRPRTMIVRFKSENYATLYTMLGDN</sequence>
<organism evidence="1 2">
    <name type="scientific">Ridgeia piscesae</name>
    <name type="common">Tubeworm</name>
    <dbReference type="NCBI Taxonomy" id="27915"/>
    <lineage>
        <taxon>Eukaryota</taxon>
        <taxon>Metazoa</taxon>
        <taxon>Spiralia</taxon>
        <taxon>Lophotrochozoa</taxon>
        <taxon>Annelida</taxon>
        <taxon>Polychaeta</taxon>
        <taxon>Sedentaria</taxon>
        <taxon>Canalipalpata</taxon>
        <taxon>Sabellida</taxon>
        <taxon>Siboglinidae</taxon>
        <taxon>Ridgeia</taxon>
    </lineage>
</organism>
<reference evidence="1" key="1">
    <citation type="journal article" date="2023" name="Mol. Biol. Evol.">
        <title>Third-Generation Sequencing Reveals the Adaptive Role of the Epigenome in Three Deep-Sea Polychaetes.</title>
        <authorList>
            <person name="Perez M."/>
            <person name="Aroh O."/>
            <person name="Sun Y."/>
            <person name="Lan Y."/>
            <person name="Juniper S.K."/>
            <person name="Young C.R."/>
            <person name="Angers B."/>
            <person name="Qian P.Y."/>
        </authorList>
    </citation>
    <scope>NUCLEOTIDE SEQUENCE</scope>
    <source>
        <strain evidence="1">R07B-5</strain>
    </source>
</reference>
<protein>
    <submittedName>
        <fullName evidence="1">Uncharacterized protein</fullName>
    </submittedName>
</protein>
<evidence type="ECO:0000313" key="2">
    <source>
        <dbReference type="Proteomes" id="UP001209878"/>
    </source>
</evidence>